<dbReference type="Gene3D" id="2.60.40.1180">
    <property type="entry name" value="Golgi alpha-mannosidase II"/>
    <property type="match status" value="1"/>
</dbReference>
<dbReference type="PANTHER" id="PTHR47786:SF2">
    <property type="entry name" value="GLYCOSYL HYDROLASE FAMILY 13 CATALYTIC DOMAIN-CONTAINING PROTEIN"/>
    <property type="match status" value="1"/>
</dbReference>
<evidence type="ECO:0000259" key="1">
    <source>
        <dbReference type="SMART" id="SM00642"/>
    </source>
</evidence>
<dbReference type="InterPro" id="IPR017853">
    <property type="entry name" value="GH"/>
</dbReference>
<reference evidence="2" key="1">
    <citation type="submission" date="2023-07" db="EMBL/GenBank/DDBJ databases">
        <title>Genomic Encyclopedia of Type Strains, Phase IV (KMG-IV): sequencing the most valuable type-strain genomes for metagenomic binning, comparative biology and taxonomic classification.</title>
        <authorList>
            <person name="Goeker M."/>
        </authorList>
    </citation>
    <scope>NUCLEOTIDE SEQUENCE</scope>
    <source>
        <strain evidence="2">DSM 26174</strain>
    </source>
</reference>
<keyword evidence="3" id="KW-1185">Reference proteome</keyword>
<organism evidence="2 3">
    <name type="scientific">Aureibacter tunicatorum</name>
    <dbReference type="NCBI Taxonomy" id="866807"/>
    <lineage>
        <taxon>Bacteria</taxon>
        <taxon>Pseudomonadati</taxon>
        <taxon>Bacteroidota</taxon>
        <taxon>Cytophagia</taxon>
        <taxon>Cytophagales</taxon>
        <taxon>Persicobacteraceae</taxon>
        <taxon>Aureibacter</taxon>
    </lineage>
</organism>
<dbReference type="RefSeq" id="WP_309938265.1">
    <property type="nucleotide sequence ID" value="NZ_AP025305.1"/>
</dbReference>
<accession>A0AAE3XLF0</accession>
<sequence length="468" mass="54324">MKNYFMIMALALMFGCNCPAEKDSQQTNQVSNPYAPKPYVEISHPEWSKNASIYEVNIRQFTPEGTFKAFEEHLPRLKELGVDILWLMPIHPIGEKNRKGEKGSYYSVKDYYAVNPEFGSMDDFKRLVNKIHGMGMHVIIDWVGNHSAWDNPLVEKHPDWYTKDSKGNFQPTPWYDWSDIIDFDYEKPEVRQYMTEALKFWVKEANIDGYRCDVAGFMPTDFWDQARMELDEIKPVFMLAEWESRDLHKKSFDMTYAWSLYREMHEVAQGKAGLGVLNEYMAHHVNTFPKDGIRMTFVDNHDKNSWEGTPFSMFGDAVEVCMVMATTVEGMPLIYSGQEAGLDRKLAFFDKDLIEWKKHPYADFYKTMLALKKENQALWNGKWGGSMIKIENSAPEKMLSFTREKNGDQIVVLLNFSDSKLDATIESDFHEGSYQEVFSSESKVFNGKDKVKMAPWGYKVFVKSGKHS</sequence>
<dbReference type="SUPFAM" id="SSF51445">
    <property type="entry name" value="(Trans)glycosidases"/>
    <property type="match status" value="1"/>
</dbReference>
<dbReference type="GO" id="GO:0005975">
    <property type="term" value="P:carbohydrate metabolic process"/>
    <property type="evidence" value="ECO:0007669"/>
    <property type="project" value="InterPro"/>
</dbReference>
<gene>
    <name evidence="2" type="ORF">HNQ88_001795</name>
</gene>
<dbReference type="AlphaFoldDB" id="A0AAE3XLF0"/>
<dbReference type="PANTHER" id="PTHR47786">
    <property type="entry name" value="ALPHA-1,4-GLUCAN:MALTOSE-1-PHOSPHATE MALTOSYLTRANSFERASE"/>
    <property type="match status" value="1"/>
</dbReference>
<dbReference type="Pfam" id="PF00128">
    <property type="entry name" value="Alpha-amylase"/>
    <property type="match status" value="1"/>
</dbReference>
<dbReference type="EMBL" id="JAVDQD010000002">
    <property type="protein sequence ID" value="MDR6238758.1"/>
    <property type="molecule type" value="Genomic_DNA"/>
</dbReference>
<dbReference type="InterPro" id="IPR013780">
    <property type="entry name" value="Glyco_hydro_b"/>
</dbReference>
<dbReference type="Gene3D" id="3.20.20.80">
    <property type="entry name" value="Glycosidases"/>
    <property type="match status" value="1"/>
</dbReference>
<proteinExistence type="predicted"/>
<dbReference type="CDD" id="cd11313">
    <property type="entry name" value="AmyAc_arch_bac_AmyA"/>
    <property type="match status" value="1"/>
</dbReference>
<feature type="domain" description="Glycosyl hydrolase family 13 catalytic" evidence="1">
    <location>
        <begin position="46"/>
        <end position="372"/>
    </location>
</feature>
<protein>
    <submittedName>
        <fullName evidence="2">1,4-alpha-glucan branching enzyme</fullName>
    </submittedName>
</protein>
<name>A0AAE3XLF0_9BACT</name>
<evidence type="ECO:0000313" key="2">
    <source>
        <dbReference type="EMBL" id="MDR6238758.1"/>
    </source>
</evidence>
<dbReference type="InterPro" id="IPR006047">
    <property type="entry name" value="GH13_cat_dom"/>
</dbReference>
<dbReference type="InterPro" id="IPR006048">
    <property type="entry name" value="A-amylase/branching_C"/>
</dbReference>
<dbReference type="SMART" id="SM00642">
    <property type="entry name" value="Aamy"/>
    <property type="match status" value="1"/>
</dbReference>
<dbReference type="Proteomes" id="UP001185092">
    <property type="component" value="Unassembled WGS sequence"/>
</dbReference>
<dbReference type="SUPFAM" id="SSF51011">
    <property type="entry name" value="Glycosyl hydrolase domain"/>
    <property type="match status" value="1"/>
</dbReference>
<comment type="caution">
    <text evidence="2">The sequence shown here is derived from an EMBL/GenBank/DDBJ whole genome shotgun (WGS) entry which is preliminary data.</text>
</comment>
<evidence type="ECO:0000313" key="3">
    <source>
        <dbReference type="Proteomes" id="UP001185092"/>
    </source>
</evidence>
<dbReference type="Pfam" id="PF02806">
    <property type="entry name" value="Alpha-amylase_C"/>
    <property type="match status" value="1"/>
</dbReference>
<dbReference type="PROSITE" id="PS51257">
    <property type="entry name" value="PROKAR_LIPOPROTEIN"/>
    <property type="match status" value="1"/>
</dbReference>